<dbReference type="AlphaFoldDB" id="A0AAN4YG37"/>
<evidence type="ECO:0000259" key="1">
    <source>
        <dbReference type="Pfam" id="PF12697"/>
    </source>
</evidence>
<comment type="caution">
    <text evidence="2">The sequence shown here is derived from an EMBL/GenBank/DDBJ whole genome shotgun (WGS) entry which is preliminary data.</text>
</comment>
<dbReference type="InterPro" id="IPR052897">
    <property type="entry name" value="Sec-Metab_Biosynth_Hydrolase"/>
</dbReference>
<proteinExistence type="predicted"/>
<dbReference type="SUPFAM" id="SSF53474">
    <property type="entry name" value="alpha/beta-Hydrolases"/>
    <property type="match status" value="1"/>
</dbReference>
<dbReference type="PANTHER" id="PTHR37017:SF11">
    <property type="entry name" value="ESTERASE_LIPASE_THIOESTERASE DOMAIN-CONTAINING PROTEIN"/>
    <property type="match status" value="1"/>
</dbReference>
<gene>
    <name evidence="2" type="ORF">Aory04_000337200</name>
</gene>
<dbReference type="InterPro" id="IPR029058">
    <property type="entry name" value="AB_hydrolase_fold"/>
</dbReference>
<evidence type="ECO:0000313" key="3">
    <source>
        <dbReference type="Proteomes" id="UP001165205"/>
    </source>
</evidence>
<protein>
    <submittedName>
        <fullName evidence="2">Unnamed protein product</fullName>
    </submittedName>
</protein>
<dbReference type="Gene3D" id="3.40.50.1820">
    <property type="entry name" value="alpha/beta hydrolase"/>
    <property type="match status" value="2"/>
</dbReference>
<reference evidence="2" key="1">
    <citation type="submission" date="2023-04" db="EMBL/GenBank/DDBJ databases">
        <title>Aspergillus oryzae NBRC 4228.</title>
        <authorList>
            <person name="Ichikawa N."/>
            <person name="Sato H."/>
            <person name="Tonouchi N."/>
        </authorList>
    </citation>
    <scope>NUCLEOTIDE SEQUENCE</scope>
    <source>
        <strain evidence="2">NBRC 4228</strain>
    </source>
</reference>
<dbReference type="Proteomes" id="UP001165205">
    <property type="component" value="Unassembled WGS sequence"/>
</dbReference>
<dbReference type="Pfam" id="PF12697">
    <property type="entry name" value="Abhydrolase_6"/>
    <property type="match status" value="1"/>
</dbReference>
<feature type="domain" description="AB hydrolase-1" evidence="1">
    <location>
        <begin position="6"/>
        <end position="195"/>
    </location>
</feature>
<dbReference type="InterPro" id="IPR000073">
    <property type="entry name" value="AB_hydrolase_1"/>
</dbReference>
<name>A0AAN4YG37_ASPOZ</name>
<sequence>MSKPTLIFAPGAWYPSSAFDPLIAKLAPHGYTCQTVSFPSIQQATEIKDLTADINAVRALVEPAVNAGQDVIIISHSWSGLPVNSALEGLSRTERQREVTAADPFTLFFHDVPDGREWAITLRPHAWATKNSPATRTAYVDIPAAYLLCEDDRAIPLFVQELMVEKARGKGASFETEKIKTAHTPWLVVPDQVAAYIRKHAGEEV</sequence>
<dbReference type="PANTHER" id="PTHR37017">
    <property type="entry name" value="AB HYDROLASE-1 DOMAIN-CONTAINING PROTEIN-RELATED"/>
    <property type="match status" value="1"/>
</dbReference>
<evidence type="ECO:0000313" key="2">
    <source>
        <dbReference type="EMBL" id="GMG26579.1"/>
    </source>
</evidence>
<organism evidence="2 3">
    <name type="scientific">Aspergillus oryzae</name>
    <name type="common">Yellow koji mold</name>
    <dbReference type="NCBI Taxonomy" id="5062"/>
    <lineage>
        <taxon>Eukaryota</taxon>
        <taxon>Fungi</taxon>
        <taxon>Dikarya</taxon>
        <taxon>Ascomycota</taxon>
        <taxon>Pezizomycotina</taxon>
        <taxon>Eurotiomycetes</taxon>
        <taxon>Eurotiomycetidae</taxon>
        <taxon>Eurotiales</taxon>
        <taxon>Aspergillaceae</taxon>
        <taxon>Aspergillus</taxon>
        <taxon>Aspergillus subgen. Circumdati</taxon>
    </lineage>
</organism>
<dbReference type="EMBL" id="BSYA01000027">
    <property type="protein sequence ID" value="GMG26579.1"/>
    <property type="molecule type" value="Genomic_DNA"/>
</dbReference>
<accession>A0AAN4YG37</accession>